<evidence type="ECO:0000259" key="10">
    <source>
        <dbReference type="SMART" id="SM01192"/>
    </source>
</evidence>
<keyword evidence="7" id="KW-0456">Lyase</keyword>
<dbReference type="Gene3D" id="3.30.390.10">
    <property type="entry name" value="Enolase-like, N-terminal domain"/>
    <property type="match status" value="1"/>
</dbReference>
<dbReference type="InterPro" id="IPR020810">
    <property type="entry name" value="Enolase_C"/>
</dbReference>
<dbReference type="PANTHER" id="PTHR11902:SF1">
    <property type="entry name" value="ENOLASE"/>
    <property type="match status" value="1"/>
</dbReference>
<comment type="similarity">
    <text evidence="2">Belongs to the enolase family.</text>
</comment>
<evidence type="ECO:0000256" key="3">
    <source>
        <dbReference type="ARBA" id="ARBA00012058"/>
    </source>
</evidence>
<evidence type="ECO:0000313" key="12">
    <source>
        <dbReference type="Proteomes" id="UP000694385"/>
    </source>
</evidence>
<dbReference type="GeneTree" id="ENSGT00950000182805"/>
<dbReference type="Proteomes" id="UP000694385">
    <property type="component" value="Unassembled WGS sequence"/>
</dbReference>
<evidence type="ECO:0000256" key="5">
    <source>
        <dbReference type="ARBA" id="ARBA00022842"/>
    </source>
</evidence>
<reference evidence="11" key="1">
    <citation type="submission" date="2025-08" db="UniProtKB">
        <authorList>
            <consortium name="Ensembl"/>
        </authorList>
    </citation>
    <scope>IDENTIFICATION</scope>
</reference>
<dbReference type="SMART" id="SM01192">
    <property type="entry name" value="Enolase_C"/>
    <property type="match status" value="1"/>
</dbReference>
<feature type="domain" description="Enolase C-terminal TIM barrel" evidence="10">
    <location>
        <begin position="46"/>
        <end position="273"/>
    </location>
</feature>
<keyword evidence="6" id="KW-0324">Glycolysis</keyword>
<evidence type="ECO:0000313" key="11">
    <source>
        <dbReference type="Ensembl" id="ENSJJAP00000020639.1"/>
    </source>
</evidence>
<dbReference type="InterPro" id="IPR029017">
    <property type="entry name" value="Enolase-like_N"/>
</dbReference>
<reference evidence="11" key="2">
    <citation type="submission" date="2025-09" db="UniProtKB">
        <authorList>
            <consortium name="Ensembl"/>
        </authorList>
    </citation>
    <scope>IDENTIFICATION</scope>
</reference>
<dbReference type="InterPro" id="IPR036849">
    <property type="entry name" value="Enolase-like_C_sf"/>
</dbReference>
<evidence type="ECO:0000256" key="4">
    <source>
        <dbReference type="ARBA" id="ARBA00017068"/>
    </source>
</evidence>
<dbReference type="PANTHER" id="PTHR11902">
    <property type="entry name" value="ENOLASE"/>
    <property type="match status" value="1"/>
</dbReference>
<keyword evidence="5" id="KW-0460">Magnesium</keyword>
<dbReference type="UniPathway" id="UPA00109">
    <property type="reaction ID" value="UER00187"/>
</dbReference>
<dbReference type="Ensembl" id="ENSJJAT00000027188.1">
    <property type="protein sequence ID" value="ENSJJAP00000020639.1"/>
    <property type="gene ID" value="ENSJJAG00000021250.1"/>
</dbReference>
<evidence type="ECO:0000256" key="2">
    <source>
        <dbReference type="ARBA" id="ARBA00009604"/>
    </source>
</evidence>
<protein>
    <recommendedName>
        <fullName evidence="4">Enolase</fullName>
        <ecNumber evidence="3">4.2.1.11</ecNumber>
    </recommendedName>
    <alternativeName>
        <fullName evidence="8">2-phospho-D-glycerate hydro-lyase</fullName>
    </alternativeName>
    <alternativeName>
        <fullName evidence="9">2-phosphoglycerate dehydratase</fullName>
    </alternativeName>
</protein>
<dbReference type="Pfam" id="PF03952">
    <property type="entry name" value="Enolase_N"/>
    <property type="match status" value="1"/>
</dbReference>
<dbReference type="InterPro" id="IPR020811">
    <property type="entry name" value="Enolase_N"/>
</dbReference>
<dbReference type="GO" id="GO:0004634">
    <property type="term" value="F:phosphopyruvate hydratase activity"/>
    <property type="evidence" value="ECO:0007669"/>
    <property type="project" value="UniProtKB-EC"/>
</dbReference>
<dbReference type="OMA" id="SEDMITM"/>
<proteinExistence type="inferred from homology"/>
<dbReference type="SUPFAM" id="SSF54826">
    <property type="entry name" value="Enolase N-terminal domain-like"/>
    <property type="match status" value="1"/>
</dbReference>
<evidence type="ECO:0000256" key="9">
    <source>
        <dbReference type="ARBA" id="ARBA00032132"/>
    </source>
</evidence>
<dbReference type="Pfam" id="PF00113">
    <property type="entry name" value="Enolase_C"/>
    <property type="match status" value="2"/>
</dbReference>
<name>A0A8C5P3N2_JACJA</name>
<comment type="pathway">
    <text evidence="1">Carbohydrate degradation; glycolysis; pyruvate from D-glyceraldehyde 3-phosphate: step 4/5.</text>
</comment>
<dbReference type="GO" id="GO:0000287">
    <property type="term" value="F:magnesium ion binding"/>
    <property type="evidence" value="ECO:0007669"/>
    <property type="project" value="InterPro"/>
</dbReference>
<dbReference type="PRINTS" id="PR00148">
    <property type="entry name" value="ENOLASE"/>
</dbReference>
<evidence type="ECO:0000256" key="8">
    <source>
        <dbReference type="ARBA" id="ARBA00031125"/>
    </source>
</evidence>
<dbReference type="GO" id="GO:0006096">
    <property type="term" value="P:glycolytic process"/>
    <property type="evidence" value="ECO:0007669"/>
    <property type="project" value="UniProtKB-UniPathway"/>
</dbReference>
<evidence type="ECO:0000256" key="6">
    <source>
        <dbReference type="ARBA" id="ARBA00023152"/>
    </source>
</evidence>
<dbReference type="AlphaFoldDB" id="A0A8C5P3N2"/>
<keyword evidence="12" id="KW-1185">Reference proteome</keyword>
<dbReference type="EC" id="4.2.1.11" evidence="3"/>
<dbReference type="SUPFAM" id="SSF51604">
    <property type="entry name" value="Enolase C-terminal domain-like"/>
    <property type="match status" value="1"/>
</dbReference>
<dbReference type="InterPro" id="IPR000941">
    <property type="entry name" value="Enolase"/>
</dbReference>
<dbReference type="GO" id="GO:0000015">
    <property type="term" value="C:phosphopyruvate hydratase complex"/>
    <property type="evidence" value="ECO:0007669"/>
    <property type="project" value="InterPro"/>
</dbReference>
<sequence length="273" mass="29379">MDGTENKSRLGANVTRSVSLAVCKAGAVEKGVPLHHHIADLVGNPEVILRVLAFNVINGGSHAGSKLAMQEFMILPVGSSSFQKAMHIGADVYHNLKNVIKEKYGKDATNIGDEGRFAPNILENKEAPELLKNAVGKVGYTDKVVIGTDVAASEFFRSSKYDLDFKSPDDLADVYKSFIRDYPVCRYPGSGDDLMVTNPKWIAKAVGEKSCNCLLLKVNQISSVTESLQACKLSQSNGWGVMVSHCSGESEDTFMADLFVGLCTGQIKTGAPC</sequence>
<evidence type="ECO:0000256" key="1">
    <source>
        <dbReference type="ARBA" id="ARBA00005031"/>
    </source>
</evidence>
<dbReference type="Gene3D" id="3.20.20.120">
    <property type="entry name" value="Enolase-like C-terminal domain"/>
    <property type="match status" value="2"/>
</dbReference>
<accession>A0A8C5P3N2</accession>
<organism evidence="11 12">
    <name type="scientific">Jaculus jaculus</name>
    <name type="common">Lesser Egyptian jerboa</name>
    <dbReference type="NCBI Taxonomy" id="51337"/>
    <lineage>
        <taxon>Eukaryota</taxon>
        <taxon>Metazoa</taxon>
        <taxon>Chordata</taxon>
        <taxon>Craniata</taxon>
        <taxon>Vertebrata</taxon>
        <taxon>Euteleostomi</taxon>
        <taxon>Mammalia</taxon>
        <taxon>Eutheria</taxon>
        <taxon>Euarchontoglires</taxon>
        <taxon>Glires</taxon>
        <taxon>Rodentia</taxon>
        <taxon>Myomorpha</taxon>
        <taxon>Dipodoidea</taxon>
        <taxon>Dipodidae</taxon>
        <taxon>Dipodinae</taxon>
        <taxon>Jaculus</taxon>
    </lineage>
</organism>
<evidence type="ECO:0000256" key="7">
    <source>
        <dbReference type="ARBA" id="ARBA00023239"/>
    </source>
</evidence>